<evidence type="ECO:0000256" key="1">
    <source>
        <dbReference type="SAM" id="Coils"/>
    </source>
</evidence>
<comment type="caution">
    <text evidence="2">The sequence shown here is derived from an EMBL/GenBank/DDBJ whole genome shotgun (WGS) entry which is preliminary data.</text>
</comment>
<protein>
    <submittedName>
        <fullName evidence="2">Uncharacterized protein</fullName>
    </submittedName>
</protein>
<accession>A0AAW0KHN5</accession>
<feature type="non-terminal residue" evidence="2">
    <location>
        <position position="1"/>
    </location>
</feature>
<feature type="coiled-coil region" evidence="1">
    <location>
        <begin position="6"/>
        <end position="37"/>
    </location>
</feature>
<evidence type="ECO:0000313" key="3">
    <source>
        <dbReference type="Proteomes" id="UP000237347"/>
    </source>
</evidence>
<proteinExistence type="predicted"/>
<keyword evidence="1" id="KW-0175">Coiled coil</keyword>
<gene>
    <name evidence="2" type="ORF">CFP56_020274</name>
</gene>
<sequence length="69" mass="8175">AWNSKGRFAQLELKIAKAQLEKLKKDTLEAMETQKKRSNTVKINYNDTFHKKYSTENMPSKIFAMKYIF</sequence>
<dbReference type="AlphaFoldDB" id="A0AAW0KHN5"/>
<evidence type="ECO:0000313" key="2">
    <source>
        <dbReference type="EMBL" id="KAK7838048.1"/>
    </source>
</evidence>
<reference evidence="2 3" key="1">
    <citation type="journal article" date="2018" name="Sci. Data">
        <title>The draft genome sequence of cork oak.</title>
        <authorList>
            <person name="Ramos A.M."/>
            <person name="Usie A."/>
            <person name="Barbosa P."/>
            <person name="Barros P.M."/>
            <person name="Capote T."/>
            <person name="Chaves I."/>
            <person name="Simoes F."/>
            <person name="Abreu I."/>
            <person name="Carrasquinho I."/>
            <person name="Faro C."/>
            <person name="Guimaraes J.B."/>
            <person name="Mendonca D."/>
            <person name="Nobrega F."/>
            <person name="Rodrigues L."/>
            <person name="Saibo N.J.M."/>
            <person name="Varela M.C."/>
            <person name="Egas C."/>
            <person name="Matos J."/>
            <person name="Miguel C.M."/>
            <person name="Oliveira M.M."/>
            <person name="Ricardo C.P."/>
            <person name="Goncalves S."/>
        </authorList>
    </citation>
    <scope>NUCLEOTIDE SEQUENCE [LARGE SCALE GENOMIC DNA]</scope>
    <source>
        <strain evidence="3">cv. HL8</strain>
    </source>
</reference>
<name>A0AAW0KHN5_QUESU</name>
<keyword evidence="3" id="KW-1185">Reference proteome</keyword>
<dbReference type="Proteomes" id="UP000237347">
    <property type="component" value="Unassembled WGS sequence"/>
</dbReference>
<dbReference type="EMBL" id="PKMF04000314">
    <property type="protein sequence ID" value="KAK7838048.1"/>
    <property type="molecule type" value="Genomic_DNA"/>
</dbReference>
<organism evidence="2 3">
    <name type="scientific">Quercus suber</name>
    <name type="common">Cork oak</name>
    <dbReference type="NCBI Taxonomy" id="58331"/>
    <lineage>
        <taxon>Eukaryota</taxon>
        <taxon>Viridiplantae</taxon>
        <taxon>Streptophyta</taxon>
        <taxon>Embryophyta</taxon>
        <taxon>Tracheophyta</taxon>
        <taxon>Spermatophyta</taxon>
        <taxon>Magnoliopsida</taxon>
        <taxon>eudicotyledons</taxon>
        <taxon>Gunneridae</taxon>
        <taxon>Pentapetalae</taxon>
        <taxon>rosids</taxon>
        <taxon>fabids</taxon>
        <taxon>Fagales</taxon>
        <taxon>Fagaceae</taxon>
        <taxon>Quercus</taxon>
    </lineage>
</organism>